<organism evidence="3 4">
    <name type="scientific">Mollisia scopiformis</name>
    <name type="common">Conifer needle endophyte fungus</name>
    <name type="synonym">Phialocephala scopiformis</name>
    <dbReference type="NCBI Taxonomy" id="149040"/>
    <lineage>
        <taxon>Eukaryota</taxon>
        <taxon>Fungi</taxon>
        <taxon>Dikarya</taxon>
        <taxon>Ascomycota</taxon>
        <taxon>Pezizomycotina</taxon>
        <taxon>Leotiomycetes</taxon>
        <taxon>Helotiales</taxon>
        <taxon>Mollisiaceae</taxon>
        <taxon>Mollisia</taxon>
    </lineage>
</organism>
<dbReference type="AlphaFoldDB" id="A0A132BCC4"/>
<name>A0A132BCC4_MOLSC</name>
<proteinExistence type="inferred from homology"/>
<reference evidence="3 4" key="1">
    <citation type="submission" date="2015-10" db="EMBL/GenBank/DDBJ databases">
        <title>Full genome of DAOMC 229536 Phialocephala scopiformis, a fungal endophyte of spruce producing the potent anti-insectan compound rugulosin.</title>
        <authorList>
            <consortium name="DOE Joint Genome Institute"/>
            <person name="Walker A.K."/>
            <person name="Frasz S.L."/>
            <person name="Seifert K.A."/>
            <person name="Miller J.D."/>
            <person name="Mondo S.J."/>
            <person name="Labutti K."/>
            <person name="Lipzen A."/>
            <person name="Dockter R."/>
            <person name="Kennedy M."/>
            <person name="Grigoriev I.V."/>
            <person name="Spatafora J.W."/>
        </authorList>
    </citation>
    <scope>NUCLEOTIDE SEQUENCE [LARGE SCALE GENOMIC DNA]</scope>
    <source>
        <strain evidence="3 4">CBS 120377</strain>
    </source>
</reference>
<dbReference type="KEGG" id="psco:LY89DRAFT_689921"/>
<dbReference type="InterPro" id="IPR011008">
    <property type="entry name" value="Dimeric_a/b-barrel"/>
</dbReference>
<evidence type="ECO:0000256" key="1">
    <source>
        <dbReference type="ARBA" id="ARBA00005986"/>
    </source>
</evidence>
<dbReference type="InParanoid" id="A0A132BCC4"/>
<dbReference type="RefSeq" id="XP_018064435.1">
    <property type="nucleotide sequence ID" value="XM_018215997.1"/>
</dbReference>
<dbReference type="GO" id="GO:0016491">
    <property type="term" value="F:oxidoreductase activity"/>
    <property type="evidence" value="ECO:0007669"/>
    <property type="project" value="InterPro"/>
</dbReference>
<protein>
    <recommendedName>
        <fullName evidence="2">EthD domain-containing protein</fullName>
    </recommendedName>
</protein>
<dbReference type="Pfam" id="PF07110">
    <property type="entry name" value="EthD"/>
    <property type="match status" value="1"/>
</dbReference>
<evidence type="ECO:0000313" key="3">
    <source>
        <dbReference type="EMBL" id="KUJ10080.1"/>
    </source>
</evidence>
<dbReference type="EMBL" id="KQ947430">
    <property type="protein sequence ID" value="KUJ10080.1"/>
    <property type="molecule type" value="Genomic_DNA"/>
</dbReference>
<comment type="similarity">
    <text evidence="1">Belongs to the tpcK family.</text>
</comment>
<dbReference type="GeneID" id="28825723"/>
<sequence length="141" mass="15751">MAAEAPKQQSPPLKYTVTHNRKPTHTHEEFIAWLVNTHLPLALPVLKKHGVLGYELFVTPPFLSTALAAEMAVFQPTWDVSTTDCFIEYTIPDMQSMKDVVADPDWGVATRDQDEWVEMSKSLVSLGFSTSYLSGGEIVKK</sequence>
<gene>
    <name evidence="3" type="ORF">LY89DRAFT_689921</name>
</gene>
<dbReference type="Proteomes" id="UP000070700">
    <property type="component" value="Unassembled WGS sequence"/>
</dbReference>
<feature type="domain" description="EthD" evidence="2">
    <location>
        <begin position="22"/>
        <end position="118"/>
    </location>
</feature>
<dbReference type="InterPro" id="IPR009799">
    <property type="entry name" value="EthD_dom"/>
</dbReference>
<dbReference type="SUPFAM" id="SSF54909">
    <property type="entry name" value="Dimeric alpha+beta barrel"/>
    <property type="match status" value="1"/>
</dbReference>
<evidence type="ECO:0000313" key="4">
    <source>
        <dbReference type="Proteomes" id="UP000070700"/>
    </source>
</evidence>
<keyword evidence="4" id="KW-1185">Reference proteome</keyword>
<accession>A0A132BCC4</accession>
<dbReference type="OrthoDB" id="3454835at2759"/>
<dbReference type="Gene3D" id="3.30.70.100">
    <property type="match status" value="1"/>
</dbReference>
<evidence type="ECO:0000259" key="2">
    <source>
        <dbReference type="Pfam" id="PF07110"/>
    </source>
</evidence>